<feature type="active site" description="Proton donor" evidence="6">
    <location>
        <position position="126"/>
    </location>
</feature>
<dbReference type="GO" id="GO:0005829">
    <property type="term" value="C:cytosol"/>
    <property type="evidence" value="ECO:0007669"/>
    <property type="project" value="TreeGrafter"/>
</dbReference>
<evidence type="ECO:0000256" key="5">
    <source>
        <dbReference type="PIRNR" id="PIRNR000185"/>
    </source>
</evidence>
<feature type="binding site" evidence="7">
    <location>
        <position position="114"/>
    </location>
    <ligand>
        <name>substrate</name>
    </ligand>
</feature>
<dbReference type="RefSeq" id="WP_124316597.1">
    <property type="nucleotide sequence ID" value="NZ_AP028155.1"/>
</dbReference>
<protein>
    <recommendedName>
        <fullName evidence="5">Glutamate dehydrogenase</fullName>
    </recommendedName>
</protein>
<dbReference type="PANTHER" id="PTHR43571">
    <property type="entry name" value="NADP-SPECIFIC GLUTAMATE DEHYDROGENASE 1-RELATED"/>
    <property type="match status" value="1"/>
</dbReference>
<evidence type="ECO:0000256" key="6">
    <source>
        <dbReference type="PIRSR" id="PIRSR000185-1"/>
    </source>
</evidence>
<dbReference type="SUPFAM" id="SSF53223">
    <property type="entry name" value="Aminoacid dehydrogenase-like, N-terminal domain"/>
    <property type="match status" value="1"/>
</dbReference>
<evidence type="ECO:0000256" key="7">
    <source>
        <dbReference type="PIRSR" id="PIRSR000185-2"/>
    </source>
</evidence>
<comment type="similarity">
    <text evidence="1 5 9">Belongs to the Glu/Leu/Phe/Val dehydrogenases family.</text>
</comment>
<evidence type="ECO:0000313" key="12">
    <source>
        <dbReference type="Proteomes" id="UP000546007"/>
    </source>
</evidence>
<evidence type="ECO:0000256" key="4">
    <source>
        <dbReference type="ARBA" id="ARBA00023027"/>
    </source>
</evidence>
<feature type="binding site" evidence="7">
    <location>
        <position position="240"/>
    </location>
    <ligand>
        <name>NAD(+)</name>
        <dbReference type="ChEBI" id="CHEBI:57540"/>
    </ligand>
</feature>
<gene>
    <name evidence="11" type="ORF">GGR14_003107</name>
</gene>
<dbReference type="InterPro" id="IPR046346">
    <property type="entry name" value="Aminoacid_DH-like_N_sf"/>
</dbReference>
<feature type="binding site" evidence="7">
    <location>
        <position position="209"/>
    </location>
    <ligand>
        <name>NAD(+)</name>
        <dbReference type="ChEBI" id="CHEBI:57540"/>
    </ligand>
</feature>
<dbReference type="FunFam" id="1.10.285.10:FF:000001">
    <property type="entry name" value="Glutamate dehydrogenase"/>
    <property type="match status" value="1"/>
</dbReference>
<dbReference type="InterPro" id="IPR006097">
    <property type="entry name" value="Glu/Leu/Phe/Val/Trp_DH_dimer"/>
</dbReference>
<keyword evidence="7" id="KW-0547">Nucleotide-binding</keyword>
<dbReference type="NCBIfam" id="NF006929">
    <property type="entry name" value="PRK09414.1"/>
    <property type="match status" value="1"/>
</dbReference>
<evidence type="ECO:0000256" key="9">
    <source>
        <dbReference type="RuleBase" id="RU004417"/>
    </source>
</evidence>
<sequence>MKAEIKEFMDALKARTVGESEFHQAVQEVIETVWDTYQANPKYKANKILEKMVEPERVIMFRVPWIDDKGEVQINRGYRVQFNSAIGPYKGGLRFHPSVTLGGLKFLGFEQTFKNSLTTLPMGGGKGGSDFNPKGKSDNEIMRFCQSFMTELCKYIGADTDVPAGDIGVGAREIGFLFGQYKRIRNEFVGVLTGKNREFGGSRVRPEATGYGTVYFAQHMLAEKGEKIAGKTVAISGFGNVAWGAAQKLVQLGAKLVTISGPDGYIYDEKGLTQEGVDYMLELRASNNDVVAPYAEKFGAKFFPKAKPWEVKCDIAFPCAIQNELNEEDAKKLVANGCQMVVETSNMGCTAEAVNYLNEHITFAPGKAANAGGVAVSGLEMSQNSMRYSWTAEEVDAKLSQIMKDIHDTCVKFGREGNKINYVKGANIGGFIKVAEAMCAQGHC</sequence>
<dbReference type="InterPro" id="IPR050724">
    <property type="entry name" value="Glu_Leu_Phe_Val_DH"/>
</dbReference>
<dbReference type="SMART" id="SM00839">
    <property type="entry name" value="ELFV_dehydrog"/>
    <property type="match status" value="1"/>
</dbReference>
<evidence type="ECO:0000256" key="1">
    <source>
        <dbReference type="ARBA" id="ARBA00006382"/>
    </source>
</evidence>
<dbReference type="InterPro" id="IPR036291">
    <property type="entry name" value="NAD(P)-bd_dom_sf"/>
</dbReference>
<dbReference type="PANTHER" id="PTHR43571:SF1">
    <property type="entry name" value="NADP-SPECIFIC GLUTAMATE DEHYDROGENASE 1-RELATED"/>
    <property type="match status" value="1"/>
</dbReference>
<dbReference type="InterPro" id="IPR033524">
    <property type="entry name" value="Glu/Leu/Phe/Val_DH_AS"/>
</dbReference>
<dbReference type="Gene3D" id="3.40.50.720">
    <property type="entry name" value="NAD(P)-binding Rossmann-like Domain"/>
    <property type="match status" value="1"/>
</dbReference>
<dbReference type="Pfam" id="PF00208">
    <property type="entry name" value="ELFV_dehydrog"/>
    <property type="match status" value="1"/>
</dbReference>
<evidence type="ECO:0000313" key="11">
    <source>
        <dbReference type="EMBL" id="MBB4027297.1"/>
    </source>
</evidence>
<dbReference type="PIRSF" id="PIRSF000185">
    <property type="entry name" value="Glu_DH"/>
    <property type="match status" value="1"/>
</dbReference>
<keyword evidence="12" id="KW-1185">Reference proteome</keyword>
<reference evidence="11 12" key="1">
    <citation type="submission" date="2020-08" db="EMBL/GenBank/DDBJ databases">
        <title>Genomic Encyclopedia of Type Strains, Phase IV (KMG-IV): sequencing the most valuable type-strain genomes for metagenomic binning, comparative biology and taxonomic classification.</title>
        <authorList>
            <person name="Goeker M."/>
        </authorList>
    </citation>
    <scope>NUCLEOTIDE SEQUENCE [LARGE SCALE GENOMIC DNA]</scope>
    <source>
        <strain evidence="11 12">DSM 105721</strain>
    </source>
</reference>
<dbReference type="Proteomes" id="UP000546007">
    <property type="component" value="Unassembled WGS sequence"/>
</dbReference>
<dbReference type="Gene3D" id="1.10.285.10">
    <property type="entry name" value="Glutamate Dehydrogenase, chain A, domain 3"/>
    <property type="match status" value="2"/>
</dbReference>
<comment type="subunit">
    <text evidence="2">Homohexamer.</text>
</comment>
<dbReference type="GO" id="GO:0004354">
    <property type="term" value="F:glutamate dehydrogenase (NADP+) activity"/>
    <property type="evidence" value="ECO:0007669"/>
    <property type="project" value="TreeGrafter"/>
</dbReference>
<keyword evidence="3 5" id="KW-0560">Oxidoreductase</keyword>
<dbReference type="InterPro" id="IPR014362">
    <property type="entry name" value="Glu_DH"/>
</dbReference>
<dbReference type="CDD" id="cd05313">
    <property type="entry name" value="NAD_bind_2_Glu_DH"/>
    <property type="match status" value="1"/>
</dbReference>
<proteinExistence type="inferred from homology"/>
<dbReference type="EMBL" id="JACIES010000009">
    <property type="protein sequence ID" value="MBB4027297.1"/>
    <property type="molecule type" value="Genomic_DNA"/>
</dbReference>
<dbReference type="GO" id="GO:0006537">
    <property type="term" value="P:glutamate biosynthetic process"/>
    <property type="evidence" value="ECO:0007669"/>
    <property type="project" value="UniProtKB-ARBA"/>
</dbReference>
<dbReference type="NCBIfam" id="NF010633">
    <property type="entry name" value="PRK14030.1"/>
    <property type="match status" value="1"/>
</dbReference>
<feature type="domain" description="Glutamate/phenylalanine/leucine/valine/L-tryptophan dehydrogenase C-terminal" evidence="10">
    <location>
        <begin position="202"/>
        <end position="442"/>
    </location>
</feature>
<feature type="binding site" evidence="7">
    <location>
        <position position="111"/>
    </location>
    <ligand>
        <name>substrate</name>
    </ligand>
</feature>
<name>A0A7W6HYF8_9BACT</name>
<evidence type="ECO:0000259" key="10">
    <source>
        <dbReference type="SMART" id="SM00839"/>
    </source>
</evidence>
<dbReference type="SUPFAM" id="SSF51735">
    <property type="entry name" value="NAD(P)-binding Rossmann-fold domains"/>
    <property type="match status" value="1"/>
</dbReference>
<evidence type="ECO:0000256" key="2">
    <source>
        <dbReference type="ARBA" id="ARBA00011643"/>
    </source>
</evidence>
<dbReference type="GO" id="GO:0000166">
    <property type="term" value="F:nucleotide binding"/>
    <property type="evidence" value="ECO:0007669"/>
    <property type="project" value="UniProtKB-KW"/>
</dbReference>
<dbReference type="PRINTS" id="PR00082">
    <property type="entry name" value="GLFDHDRGNASE"/>
</dbReference>
<feature type="binding site" evidence="7">
    <location>
        <position position="377"/>
    </location>
    <ligand>
        <name>substrate</name>
    </ligand>
</feature>
<feature type="binding site" evidence="7">
    <location>
        <position position="165"/>
    </location>
    <ligand>
        <name>substrate</name>
    </ligand>
</feature>
<dbReference type="InterPro" id="IPR033922">
    <property type="entry name" value="NAD_bind_Glu_DH"/>
</dbReference>
<dbReference type="PROSITE" id="PS00074">
    <property type="entry name" value="GLFV_DEHYDROGENASE"/>
    <property type="match status" value="1"/>
</dbReference>
<dbReference type="GeneID" id="93103024"/>
<dbReference type="Gene3D" id="3.40.50.10860">
    <property type="entry name" value="Leucine Dehydrogenase, chain A, domain 1"/>
    <property type="match status" value="1"/>
</dbReference>
<dbReference type="OrthoDB" id="9803297at2"/>
<evidence type="ECO:0000256" key="8">
    <source>
        <dbReference type="PIRSR" id="PIRSR000185-3"/>
    </source>
</evidence>
<feature type="site" description="Important for catalysis" evidence="8">
    <location>
        <position position="166"/>
    </location>
</feature>
<dbReference type="FunFam" id="3.40.50.10860:FF:000002">
    <property type="entry name" value="Glutamate dehydrogenase"/>
    <property type="match status" value="1"/>
</dbReference>
<organism evidence="11 12">
    <name type="scientific">Butyricimonas faecihominis</name>
    <dbReference type="NCBI Taxonomy" id="1472416"/>
    <lineage>
        <taxon>Bacteria</taxon>
        <taxon>Pseudomonadati</taxon>
        <taxon>Bacteroidota</taxon>
        <taxon>Bacteroidia</taxon>
        <taxon>Bacteroidales</taxon>
        <taxon>Odoribacteraceae</taxon>
        <taxon>Butyricimonas</taxon>
    </lineage>
</organism>
<dbReference type="Pfam" id="PF02812">
    <property type="entry name" value="ELFV_dehydrog_N"/>
    <property type="match status" value="1"/>
</dbReference>
<dbReference type="AlphaFoldDB" id="A0A7W6HYF8"/>
<feature type="binding site" evidence="7">
    <location>
        <position position="90"/>
    </location>
    <ligand>
        <name>substrate</name>
    </ligand>
</feature>
<comment type="caution">
    <text evidence="11">The sequence shown here is derived from an EMBL/GenBank/DDBJ whole genome shotgun (WGS) entry which is preliminary data.</text>
</comment>
<accession>A0A7W6HYF8</accession>
<evidence type="ECO:0000256" key="3">
    <source>
        <dbReference type="ARBA" id="ARBA00023002"/>
    </source>
</evidence>
<dbReference type="InterPro" id="IPR006095">
    <property type="entry name" value="Glu/Leu/Phe/Val/Trp_DH"/>
</dbReference>
<keyword evidence="4 7" id="KW-0520">NAD</keyword>
<dbReference type="InterPro" id="IPR006096">
    <property type="entry name" value="Glu/Leu/Phe/Val/Trp_DH_C"/>
</dbReference>
<dbReference type="FunFam" id="3.40.50.720:FF:000030">
    <property type="entry name" value="Glutamate dehydrogenase"/>
    <property type="match status" value="1"/>
</dbReference>